<evidence type="ECO:0000313" key="2">
    <source>
        <dbReference type="EMBL" id="KIZ47283.1"/>
    </source>
</evidence>
<dbReference type="AlphaFoldDB" id="A0A0D7F2G9"/>
<organism evidence="2 3">
    <name type="scientific">Rhodopseudomonas palustris</name>
    <dbReference type="NCBI Taxonomy" id="1076"/>
    <lineage>
        <taxon>Bacteria</taxon>
        <taxon>Pseudomonadati</taxon>
        <taxon>Pseudomonadota</taxon>
        <taxon>Alphaproteobacteria</taxon>
        <taxon>Hyphomicrobiales</taxon>
        <taxon>Nitrobacteraceae</taxon>
        <taxon>Rhodopseudomonas</taxon>
    </lineage>
</organism>
<dbReference type="Proteomes" id="UP000032515">
    <property type="component" value="Unassembled WGS sequence"/>
</dbReference>
<feature type="chain" id="PRO_5002319791" evidence="1">
    <location>
        <begin position="23"/>
        <end position="129"/>
    </location>
</feature>
<gene>
    <name evidence="2" type="ORF">OO17_05130</name>
</gene>
<dbReference type="PATRIC" id="fig|1076.23.peg.119"/>
<sequence>MTNRFAVSILALSLLAPGVALAQSTTATGAANGARSGGAVAGPIGEAVGGTVGAAVGAAVEIPNAVINSVRGVDTPSVRMEQEVALGERLPPSIKLYPIKNNKNYRYAVVNDQRVIVNPKNRKVVRIVD</sequence>
<accession>A0A0D7F2G9</accession>
<dbReference type="OrthoDB" id="8020822at2"/>
<name>A0A0D7F2G9_RHOPL</name>
<reference evidence="2 3" key="1">
    <citation type="submission" date="2014-11" db="EMBL/GenBank/DDBJ databases">
        <title>Genomics and ecophysiology of heterotrophic nitrogen fixing bacteria isolated from estuarine surface water.</title>
        <authorList>
            <person name="Bentzon-Tilia M."/>
            <person name="Severin I."/>
            <person name="Hansen L.H."/>
            <person name="Riemann L."/>
        </authorList>
    </citation>
    <scope>NUCLEOTIDE SEQUENCE [LARGE SCALE GENOMIC DNA]</scope>
    <source>
        <strain evidence="2 3">BAL398</strain>
    </source>
</reference>
<proteinExistence type="predicted"/>
<dbReference type="EMBL" id="JXXE01000095">
    <property type="protein sequence ID" value="KIZ47283.1"/>
    <property type="molecule type" value="Genomic_DNA"/>
</dbReference>
<keyword evidence="1" id="KW-0732">Signal</keyword>
<dbReference type="Pfam" id="PF06823">
    <property type="entry name" value="DUF1236"/>
    <property type="match status" value="1"/>
</dbReference>
<evidence type="ECO:0000256" key="1">
    <source>
        <dbReference type="SAM" id="SignalP"/>
    </source>
</evidence>
<evidence type="ECO:0000313" key="3">
    <source>
        <dbReference type="Proteomes" id="UP000032515"/>
    </source>
</evidence>
<protein>
    <submittedName>
        <fullName evidence="2">Membrane protein</fullName>
    </submittedName>
</protein>
<comment type="caution">
    <text evidence="2">The sequence shown here is derived from an EMBL/GenBank/DDBJ whole genome shotgun (WGS) entry which is preliminary data.</text>
</comment>
<feature type="signal peptide" evidence="1">
    <location>
        <begin position="1"/>
        <end position="22"/>
    </location>
</feature>
<dbReference type="RefSeq" id="WP_044406602.1">
    <property type="nucleotide sequence ID" value="NZ_JXXE01000095.1"/>
</dbReference>
<dbReference type="InterPro" id="IPR009642">
    <property type="entry name" value="DUF1236"/>
</dbReference>